<organism evidence="2 3">
    <name type="scientific">Diploptera punctata</name>
    <name type="common">Pacific beetle cockroach</name>
    <dbReference type="NCBI Taxonomy" id="6984"/>
    <lineage>
        <taxon>Eukaryota</taxon>
        <taxon>Metazoa</taxon>
        <taxon>Ecdysozoa</taxon>
        <taxon>Arthropoda</taxon>
        <taxon>Hexapoda</taxon>
        <taxon>Insecta</taxon>
        <taxon>Pterygota</taxon>
        <taxon>Neoptera</taxon>
        <taxon>Polyneoptera</taxon>
        <taxon>Dictyoptera</taxon>
        <taxon>Blattodea</taxon>
        <taxon>Blaberoidea</taxon>
        <taxon>Blaberidae</taxon>
        <taxon>Diplopterinae</taxon>
        <taxon>Diploptera</taxon>
    </lineage>
</organism>
<dbReference type="AlphaFoldDB" id="A0AAD8A7X1"/>
<keyword evidence="1" id="KW-0472">Membrane</keyword>
<keyword evidence="3" id="KW-1185">Reference proteome</keyword>
<feature type="non-terminal residue" evidence="2">
    <location>
        <position position="1"/>
    </location>
</feature>
<keyword evidence="1" id="KW-0812">Transmembrane</keyword>
<gene>
    <name evidence="2" type="ORF">L9F63_014427</name>
</gene>
<evidence type="ECO:0000313" key="3">
    <source>
        <dbReference type="Proteomes" id="UP001233999"/>
    </source>
</evidence>
<sequence length="121" mass="14173">FGVQVPIILPLPIDNLASSCSIKRKSVSYELIKIKRFEDNVLAPGTTIYRYKHLEGELKKYFITRLAELVIHFSPLIYNVYSSVLNIFFMNWIVFDRLRSMGTSMKLLFQLYEDTVEIFRG</sequence>
<feature type="transmembrane region" description="Helical" evidence="1">
    <location>
        <begin position="76"/>
        <end position="95"/>
    </location>
</feature>
<accession>A0AAD8A7X1</accession>
<reference evidence="2" key="2">
    <citation type="submission" date="2023-05" db="EMBL/GenBank/DDBJ databases">
        <authorList>
            <person name="Fouks B."/>
        </authorList>
    </citation>
    <scope>NUCLEOTIDE SEQUENCE</scope>
    <source>
        <strain evidence="2">Stay&amp;Tobe</strain>
        <tissue evidence="2">Testes</tissue>
    </source>
</reference>
<protein>
    <submittedName>
        <fullName evidence="2">Uncharacterized protein</fullName>
    </submittedName>
</protein>
<dbReference type="Proteomes" id="UP001233999">
    <property type="component" value="Unassembled WGS sequence"/>
</dbReference>
<evidence type="ECO:0000313" key="2">
    <source>
        <dbReference type="EMBL" id="KAJ9594171.1"/>
    </source>
</evidence>
<feature type="non-terminal residue" evidence="2">
    <location>
        <position position="121"/>
    </location>
</feature>
<dbReference type="EMBL" id="JASPKZ010003066">
    <property type="protein sequence ID" value="KAJ9594171.1"/>
    <property type="molecule type" value="Genomic_DNA"/>
</dbReference>
<proteinExistence type="predicted"/>
<comment type="caution">
    <text evidence="2">The sequence shown here is derived from an EMBL/GenBank/DDBJ whole genome shotgun (WGS) entry which is preliminary data.</text>
</comment>
<evidence type="ECO:0000256" key="1">
    <source>
        <dbReference type="SAM" id="Phobius"/>
    </source>
</evidence>
<reference evidence="2" key="1">
    <citation type="journal article" date="2023" name="IScience">
        <title>Live-bearing cockroach genome reveals convergent evolutionary mechanisms linked to viviparity in insects and beyond.</title>
        <authorList>
            <person name="Fouks B."/>
            <person name="Harrison M.C."/>
            <person name="Mikhailova A.A."/>
            <person name="Marchal E."/>
            <person name="English S."/>
            <person name="Carruthers M."/>
            <person name="Jennings E.C."/>
            <person name="Chiamaka E.L."/>
            <person name="Frigard R.A."/>
            <person name="Pippel M."/>
            <person name="Attardo G.M."/>
            <person name="Benoit J.B."/>
            <person name="Bornberg-Bauer E."/>
            <person name="Tobe S.S."/>
        </authorList>
    </citation>
    <scope>NUCLEOTIDE SEQUENCE</scope>
    <source>
        <strain evidence="2">Stay&amp;Tobe</strain>
    </source>
</reference>
<name>A0AAD8A7X1_DIPPU</name>
<keyword evidence="1" id="KW-1133">Transmembrane helix</keyword>